<dbReference type="Proteomes" id="UP001311915">
    <property type="component" value="Unassembled WGS sequence"/>
</dbReference>
<gene>
    <name evidence="1" type="ORF">R3W88_020822</name>
</gene>
<proteinExistence type="predicted"/>
<evidence type="ECO:0000313" key="2">
    <source>
        <dbReference type="Proteomes" id="UP001311915"/>
    </source>
</evidence>
<dbReference type="EMBL" id="JAWPEI010000010">
    <property type="protein sequence ID" value="KAK4714915.1"/>
    <property type="molecule type" value="Genomic_DNA"/>
</dbReference>
<accession>A0AAV9KQJ9</accession>
<keyword evidence="2" id="KW-1185">Reference proteome</keyword>
<organism evidence="1 2">
    <name type="scientific">Solanum pinnatisectum</name>
    <name type="common">tansyleaf nightshade</name>
    <dbReference type="NCBI Taxonomy" id="50273"/>
    <lineage>
        <taxon>Eukaryota</taxon>
        <taxon>Viridiplantae</taxon>
        <taxon>Streptophyta</taxon>
        <taxon>Embryophyta</taxon>
        <taxon>Tracheophyta</taxon>
        <taxon>Spermatophyta</taxon>
        <taxon>Magnoliopsida</taxon>
        <taxon>eudicotyledons</taxon>
        <taxon>Gunneridae</taxon>
        <taxon>Pentapetalae</taxon>
        <taxon>asterids</taxon>
        <taxon>lamiids</taxon>
        <taxon>Solanales</taxon>
        <taxon>Solanaceae</taxon>
        <taxon>Solanoideae</taxon>
        <taxon>Solaneae</taxon>
        <taxon>Solanum</taxon>
    </lineage>
</organism>
<protein>
    <submittedName>
        <fullName evidence="1">Uncharacterized protein</fullName>
    </submittedName>
</protein>
<reference evidence="1 2" key="1">
    <citation type="submission" date="2023-10" db="EMBL/GenBank/DDBJ databases">
        <title>Genome-Wide Identification Analysis in wild type Solanum Pinnatisectum Reveals Some Genes Defensing Phytophthora Infestans.</title>
        <authorList>
            <person name="Sun C."/>
        </authorList>
    </citation>
    <scope>NUCLEOTIDE SEQUENCE [LARGE SCALE GENOMIC DNA]</scope>
    <source>
        <strain evidence="1">LQN</strain>
        <tissue evidence="1">Leaf</tissue>
    </source>
</reference>
<name>A0AAV9KQJ9_9SOLN</name>
<sequence length="54" mass="6225">MALFNFWGCFSESSESSRFVCNGDACVLRDHNKVTDQKKKKKISLRIPFSPRKS</sequence>
<dbReference type="AlphaFoldDB" id="A0AAV9KQJ9"/>
<comment type="caution">
    <text evidence="1">The sequence shown here is derived from an EMBL/GenBank/DDBJ whole genome shotgun (WGS) entry which is preliminary data.</text>
</comment>
<evidence type="ECO:0000313" key="1">
    <source>
        <dbReference type="EMBL" id="KAK4714915.1"/>
    </source>
</evidence>